<sequence>MTLQAVANLKSDINSPLHPHLPHPSDPPHHAPQHPTPAPSKAGEEKGKGSRVKSQEVTATTLYLEG</sequence>
<evidence type="ECO:0000313" key="3">
    <source>
        <dbReference type="Proteomes" id="UP000324222"/>
    </source>
</evidence>
<organism evidence="2 3">
    <name type="scientific">Portunus trituberculatus</name>
    <name type="common">Swimming crab</name>
    <name type="synonym">Neptunus trituberculatus</name>
    <dbReference type="NCBI Taxonomy" id="210409"/>
    <lineage>
        <taxon>Eukaryota</taxon>
        <taxon>Metazoa</taxon>
        <taxon>Ecdysozoa</taxon>
        <taxon>Arthropoda</taxon>
        <taxon>Crustacea</taxon>
        <taxon>Multicrustacea</taxon>
        <taxon>Malacostraca</taxon>
        <taxon>Eumalacostraca</taxon>
        <taxon>Eucarida</taxon>
        <taxon>Decapoda</taxon>
        <taxon>Pleocyemata</taxon>
        <taxon>Brachyura</taxon>
        <taxon>Eubrachyura</taxon>
        <taxon>Portunoidea</taxon>
        <taxon>Portunidae</taxon>
        <taxon>Portuninae</taxon>
        <taxon>Portunus</taxon>
    </lineage>
</organism>
<dbReference type="AlphaFoldDB" id="A0A5B7EDJ5"/>
<feature type="region of interest" description="Disordered" evidence="1">
    <location>
        <begin position="1"/>
        <end position="66"/>
    </location>
</feature>
<evidence type="ECO:0000313" key="2">
    <source>
        <dbReference type="EMBL" id="MPC32360.1"/>
    </source>
</evidence>
<dbReference type="Proteomes" id="UP000324222">
    <property type="component" value="Unassembled WGS sequence"/>
</dbReference>
<name>A0A5B7EDJ5_PORTR</name>
<proteinExistence type="predicted"/>
<protein>
    <submittedName>
        <fullName evidence="2">Uncharacterized protein</fullName>
    </submittedName>
</protein>
<gene>
    <name evidence="2" type="ORF">E2C01_025670</name>
</gene>
<evidence type="ECO:0000256" key="1">
    <source>
        <dbReference type="SAM" id="MobiDB-lite"/>
    </source>
</evidence>
<feature type="compositionally biased region" description="Polar residues" evidence="1">
    <location>
        <begin position="55"/>
        <end position="66"/>
    </location>
</feature>
<reference evidence="2 3" key="1">
    <citation type="submission" date="2019-05" db="EMBL/GenBank/DDBJ databases">
        <title>Another draft genome of Portunus trituberculatus and its Hox gene families provides insights of decapod evolution.</title>
        <authorList>
            <person name="Jeong J.-H."/>
            <person name="Song I."/>
            <person name="Kim S."/>
            <person name="Choi T."/>
            <person name="Kim D."/>
            <person name="Ryu S."/>
            <person name="Kim W."/>
        </authorList>
    </citation>
    <scope>NUCLEOTIDE SEQUENCE [LARGE SCALE GENOMIC DNA]</scope>
    <source>
        <tissue evidence="2">Muscle</tissue>
    </source>
</reference>
<comment type="caution">
    <text evidence="2">The sequence shown here is derived from an EMBL/GenBank/DDBJ whole genome shotgun (WGS) entry which is preliminary data.</text>
</comment>
<keyword evidence="3" id="KW-1185">Reference proteome</keyword>
<accession>A0A5B7EDJ5</accession>
<dbReference type="EMBL" id="VSRR010002612">
    <property type="protein sequence ID" value="MPC32360.1"/>
    <property type="molecule type" value="Genomic_DNA"/>
</dbReference>